<evidence type="ECO:0000313" key="2">
    <source>
        <dbReference type="Proteomes" id="UP000541352"/>
    </source>
</evidence>
<dbReference type="Gene3D" id="3.40.50.300">
    <property type="entry name" value="P-loop containing nucleotide triphosphate hydrolases"/>
    <property type="match status" value="1"/>
</dbReference>
<accession>A0A7W5ZQI8</accession>
<comment type="caution">
    <text evidence="1">The sequence shown here is derived from an EMBL/GenBank/DDBJ whole genome shotgun (WGS) entry which is preliminary data.</text>
</comment>
<evidence type="ECO:0000313" key="1">
    <source>
        <dbReference type="EMBL" id="MBB3841101.1"/>
    </source>
</evidence>
<keyword evidence="2" id="KW-1185">Reference proteome</keyword>
<reference evidence="1 2" key="1">
    <citation type="submission" date="2020-08" db="EMBL/GenBank/DDBJ databases">
        <title>Genomic Encyclopedia of Type Strains, Phase IV (KMG-IV): sequencing the most valuable type-strain genomes for metagenomic binning, comparative biology and taxonomic classification.</title>
        <authorList>
            <person name="Goeker M."/>
        </authorList>
    </citation>
    <scope>NUCLEOTIDE SEQUENCE [LARGE SCALE GENOMIC DNA]</scope>
    <source>
        <strain evidence="1 2">DSM 17976</strain>
    </source>
</reference>
<gene>
    <name evidence="1" type="ORF">FHS57_005122</name>
</gene>
<proteinExistence type="predicted"/>
<evidence type="ECO:0008006" key="3">
    <source>
        <dbReference type="Google" id="ProtNLM"/>
    </source>
</evidence>
<dbReference type="AlphaFoldDB" id="A0A7W5ZQI8"/>
<dbReference type="InterPro" id="IPR027417">
    <property type="entry name" value="P-loop_NTPase"/>
</dbReference>
<dbReference type="RefSeq" id="WP_183978544.1">
    <property type="nucleotide sequence ID" value="NZ_JACIBY010000014.1"/>
</dbReference>
<dbReference type="Proteomes" id="UP000541352">
    <property type="component" value="Unassembled WGS sequence"/>
</dbReference>
<protein>
    <recommendedName>
        <fullName evidence="3">AAA domain-containing protein</fullName>
    </recommendedName>
</protein>
<sequence>MNPKGNIFLALGKRDVGKTYTTMEMAQRAQDRGKVQKSLLVYDHTNNSSYNQYDLTPVTIEQVMYELPYLRKPFRCIIHYDDIDHFCEVVNLYLSLCCIVFDDCGVLFRGNLTIPKEKLLKTPKNNGTELFFQAHRLNEISPSLLAAANMYIIKQTVEDFDKLPPKVICRRELKYLLEQCVEENARRPAKEKWATRVYDTEEDEVWIPKVVHGQEDFEIISGEDYFPFSPKRQMQLKTLHELKARIQQQTRKSYQHD</sequence>
<name>A0A7W5ZQI8_9BACT</name>
<organism evidence="1 2">
    <name type="scientific">Runella defluvii</name>
    <dbReference type="NCBI Taxonomy" id="370973"/>
    <lineage>
        <taxon>Bacteria</taxon>
        <taxon>Pseudomonadati</taxon>
        <taxon>Bacteroidota</taxon>
        <taxon>Cytophagia</taxon>
        <taxon>Cytophagales</taxon>
        <taxon>Spirosomataceae</taxon>
        <taxon>Runella</taxon>
    </lineage>
</organism>
<dbReference type="EMBL" id="JACIBY010000014">
    <property type="protein sequence ID" value="MBB3841101.1"/>
    <property type="molecule type" value="Genomic_DNA"/>
</dbReference>